<protein>
    <recommendedName>
        <fullName evidence="5">TPR-like protein</fullName>
    </recommendedName>
</protein>
<proteinExistence type="predicted"/>
<evidence type="ECO:0000313" key="3">
    <source>
        <dbReference type="EMBL" id="KAK7678586.1"/>
    </source>
</evidence>
<gene>
    <name evidence="3" type="ORF">QCA50_018458</name>
</gene>
<evidence type="ECO:0008006" key="5">
    <source>
        <dbReference type="Google" id="ProtNLM"/>
    </source>
</evidence>
<dbReference type="InterPro" id="IPR039340">
    <property type="entry name" value="Tfc4/TFIIIC-102/Sfc4"/>
</dbReference>
<feature type="repeat" description="TPR" evidence="1">
    <location>
        <begin position="186"/>
        <end position="219"/>
    </location>
</feature>
<feature type="compositionally biased region" description="Acidic residues" evidence="2">
    <location>
        <begin position="17"/>
        <end position="41"/>
    </location>
</feature>
<evidence type="ECO:0000256" key="1">
    <source>
        <dbReference type="PROSITE-ProRule" id="PRU00339"/>
    </source>
</evidence>
<evidence type="ECO:0000256" key="2">
    <source>
        <dbReference type="SAM" id="MobiDB-lite"/>
    </source>
</evidence>
<feature type="region of interest" description="Disordered" evidence="2">
    <location>
        <begin position="1"/>
        <end position="52"/>
    </location>
</feature>
<dbReference type="GO" id="GO:0000127">
    <property type="term" value="C:transcription factor TFIIIC complex"/>
    <property type="evidence" value="ECO:0007669"/>
    <property type="project" value="TreeGrafter"/>
</dbReference>
<dbReference type="AlphaFoldDB" id="A0AAW0FMQ3"/>
<dbReference type="InterPro" id="IPR011990">
    <property type="entry name" value="TPR-like_helical_dom_sf"/>
</dbReference>
<keyword evidence="1" id="KW-0802">TPR repeat</keyword>
<dbReference type="Gene3D" id="1.25.40.10">
    <property type="entry name" value="Tetratricopeptide repeat domain"/>
    <property type="match status" value="3"/>
</dbReference>
<comment type="caution">
    <text evidence="3">The sequence shown here is derived from an EMBL/GenBank/DDBJ whole genome shotgun (WGS) entry which is preliminary data.</text>
</comment>
<dbReference type="SMART" id="SM00028">
    <property type="entry name" value="TPR"/>
    <property type="match status" value="6"/>
</dbReference>
<feature type="region of interest" description="Disordered" evidence="2">
    <location>
        <begin position="626"/>
        <end position="663"/>
    </location>
</feature>
<sequence>MRYFLNTRDPDSAQAYDDYEDEFVEEDDQSSAEETSDEDDLERTPQTNTHEDADFNNLVQQIRHSDGSSTGILTKAWDFNEREAEFRDDLRQASGVGKRRGRTKGKRRTGPVLSQQVKALIGEGHQAFIDNDVPETIRIMQEVIRIEPRDASAWTVLARCYDKGNLDEPERALQLRIMAAHLNQDADEWDQLALESRRLGHNQQALYCYRKLYNLDPTNTNALWDRAALAKEIGELRTARHSLLAILKHLPHDLTVLDELRPILIESNELELCSTLYQAAFEHYQKNFTTGSAVNETGEEVPGGGFGLMEILVLGDLYNTLGEHGKAIATIKQGCRWLQGRGSQVLWDKVEDDREFDVADMKVERSMSEGQVAAGMYPLDVNARHRLAIARIKRGDITEGKNHAKIILSQNVHEYAPLFAEIGDAYFDNEMYAEAGQIYEILGGDTETSSLYVLMQAAACRRMVGDLKESAEVYEHVISADSTHNEAKMKLAEVYEILGEPRKALDLVMQVIDARRRKPGQRQDKDGAPQADPASTSLFEEKAGKRKVGIQKAQKLNAQQLRELETQKEQEVKQGYHRLKELWSKMLQNEEDAVREWLVEAEKLVEIYRETRNLFLTSKHPGFRGMFPRSKRKKTDEATENDMASRLQLELGRRTEGSSSSSGDVDSFRTVKFEDWLRLFMQYAFVLTKRGDFDMGFEILKHVSYSNPFQKPNIQDTIRLSIITCAVIADRPEEIIKYSRQLVNTHQYNNEPFRIMLASLGSGLRATDGFLYSTLSKHMLRELRSHATALKNPGSLRWNPVSKRYATANASSKDDEDEDDAEVTAAPELVTGASTTLPSARIKLPTKDNPVLVAIYGQICLAARSYQSAIFYLLHAYDYCPEDPLVCLCLAIASIGRAMQRQADNRHHLITQSMGFLTQYKALRGEDDGMMDEVEYNFGRAFHQLGLYSLAIRHYERTLEIVEERLKTNSEADSGVAREAAYNLSLIYVTTGATPLAQSLYRRWLSL</sequence>
<dbReference type="InterPro" id="IPR019734">
    <property type="entry name" value="TPR_rpt"/>
</dbReference>
<dbReference type="PANTHER" id="PTHR23082">
    <property type="entry name" value="TRANSCRIPTION INITIATION FACTOR IIIC TFIIIC , POLYPEPTIDE 3-RELATED"/>
    <property type="match status" value="1"/>
</dbReference>
<feature type="region of interest" description="Disordered" evidence="2">
    <location>
        <begin position="516"/>
        <end position="545"/>
    </location>
</feature>
<organism evidence="3 4">
    <name type="scientific">Cerrena zonata</name>
    <dbReference type="NCBI Taxonomy" id="2478898"/>
    <lineage>
        <taxon>Eukaryota</taxon>
        <taxon>Fungi</taxon>
        <taxon>Dikarya</taxon>
        <taxon>Basidiomycota</taxon>
        <taxon>Agaricomycotina</taxon>
        <taxon>Agaricomycetes</taxon>
        <taxon>Polyporales</taxon>
        <taxon>Cerrenaceae</taxon>
        <taxon>Cerrena</taxon>
    </lineage>
</organism>
<dbReference type="SUPFAM" id="SSF48452">
    <property type="entry name" value="TPR-like"/>
    <property type="match status" value="2"/>
</dbReference>
<dbReference type="GO" id="GO:0006383">
    <property type="term" value="P:transcription by RNA polymerase III"/>
    <property type="evidence" value="ECO:0007669"/>
    <property type="project" value="InterPro"/>
</dbReference>
<dbReference type="PROSITE" id="PS50005">
    <property type="entry name" value="TPR"/>
    <property type="match status" value="2"/>
</dbReference>
<dbReference type="Proteomes" id="UP001385951">
    <property type="component" value="Unassembled WGS sequence"/>
</dbReference>
<feature type="repeat" description="TPR" evidence="1">
    <location>
        <begin position="932"/>
        <end position="965"/>
    </location>
</feature>
<keyword evidence="4" id="KW-1185">Reference proteome</keyword>
<reference evidence="3 4" key="1">
    <citation type="submission" date="2022-09" db="EMBL/GenBank/DDBJ databases">
        <authorList>
            <person name="Palmer J.M."/>
        </authorList>
    </citation>
    <scope>NUCLEOTIDE SEQUENCE [LARGE SCALE GENOMIC DNA]</scope>
    <source>
        <strain evidence="3 4">DSM 7382</strain>
    </source>
</reference>
<dbReference type="EMBL" id="JASBNA010000070">
    <property type="protein sequence ID" value="KAK7678586.1"/>
    <property type="molecule type" value="Genomic_DNA"/>
</dbReference>
<name>A0AAW0FMQ3_9APHY</name>
<evidence type="ECO:0000313" key="4">
    <source>
        <dbReference type="Proteomes" id="UP001385951"/>
    </source>
</evidence>
<dbReference type="PANTHER" id="PTHR23082:SF0">
    <property type="entry name" value="GENERAL TRANSCRIPTION FACTOR 3C POLYPEPTIDE 3"/>
    <property type="match status" value="1"/>
</dbReference>
<accession>A0AAW0FMQ3</accession>